<dbReference type="Proteomes" id="UP000230161">
    <property type="component" value="Unassembled WGS sequence"/>
</dbReference>
<dbReference type="InterPro" id="IPR029044">
    <property type="entry name" value="Nucleotide-diphossugar_trans"/>
</dbReference>
<reference evidence="6 7" key="1">
    <citation type="submission" date="2017-11" db="EMBL/GenBank/DDBJ databases">
        <title>Genomic Encyclopedia of Archaeal and Bacterial Type Strains, Phase II (KMG-II): From Individual Species to Whole Genera.</title>
        <authorList>
            <person name="Goeker M."/>
        </authorList>
    </citation>
    <scope>NUCLEOTIDE SEQUENCE [LARGE SCALE GENOMIC DNA]</scope>
    <source>
        <strain evidence="6 7">DSM 25625</strain>
    </source>
</reference>
<evidence type="ECO:0000313" key="6">
    <source>
        <dbReference type="EMBL" id="PJJ65720.1"/>
    </source>
</evidence>
<proteinExistence type="inferred from homology"/>
<dbReference type="PANTHER" id="PTHR43179">
    <property type="entry name" value="RHAMNOSYLTRANSFERASE WBBL"/>
    <property type="match status" value="1"/>
</dbReference>
<dbReference type="GO" id="GO:0016757">
    <property type="term" value="F:glycosyltransferase activity"/>
    <property type="evidence" value="ECO:0007669"/>
    <property type="project" value="UniProtKB-KW"/>
</dbReference>
<evidence type="ECO:0000256" key="2">
    <source>
        <dbReference type="ARBA" id="ARBA00006739"/>
    </source>
</evidence>
<evidence type="ECO:0000256" key="1">
    <source>
        <dbReference type="ARBA" id="ARBA00004776"/>
    </source>
</evidence>
<dbReference type="AlphaFoldDB" id="A0A2M9C5B6"/>
<evidence type="ECO:0000256" key="4">
    <source>
        <dbReference type="ARBA" id="ARBA00022679"/>
    </source>
</evidence>
<sequence length="291" mass="32208">MRVSAIVLNWRDSMRTIRCLTSLLRSEDIEHVYVVDNESTGELDALLRDLPLDGRRWSLRPFSENRGFAAGVNPALRESLREGFDACLVINNDASIEPRAVAQLVRELSSSAELALVAPRIIGSDGIPESAGGYLRPAWGMTTHAARDGAEPDFVTWACVLVKADALRQVGLLSEKFFMYWEDVDYSVRLRAAGRLFSVSAIASATHETSSNRRVYPTAIKAYHTWAALVFARSQGGRWRLGGLVWIAVSALSNLVRFRGGTLRGLWLGIRLARERADPAFTSPLRSSAFE</sequence>
<keyword evidence="3" id="KW-0328">Glycosyltransferase</keyword>
<organism evidence="6 7">
    <name type="scientific">Compostimonas suwonensis</name>
    <dbReference type="NCBI Taxonomy" id="1048394"/>
    <lineage>
        <taxon>Bacteria</taxon>
        <taxon>Bacillati</taxon>
        <taxon>Actinomycetota</taxon>
        <taxon>Actinomycetes</taxon>
        <taxon>Micrococcales</taxon>
        <taxon>Microbacteriaceae</taxon>
        <taxon>Compostimonas</taxon>
    </lineage>
</organism>
<evidence type="ECO:0000313" key="7">
    <source>
        <dbReference type="Proteomes" id="UP000230161"/>
    </source>
</evidence>
<evidence type="ECO:0000259" key="5">
    <source>
        <dbReference type="Pfam" id="PF00535"/>
    </source>
</evidence>
<keyword evidence="7" id="KW-1185">Reference proteome</keyword>
<dbReference type="Gene3D" id="3.90.550.10">
    <property type="entry name" value="Spore Coat Polysaccharide Biosynthesis Protein SpsA, Chain A"/>
    <property type="match status" value="1"/>
</dbReference>
<protein>
    <recommendedName>
        <fullName evidence="5">Glycosyltransferase 2-like domain-containing protein</fullName>
    </recommendedName>
</protein>
<keyword evidence="4" id="KW-0808">Transferase</keyword>
<dbReference type="SUPFAM" id="SSF53448">
    <property type="entry name" value="Nucleotide-diphospho-sugar transferases"/>
    <property type="match status" value="1"/>
</dbReference>
<name>A0A2M9C5B6_9MICO</name>
<accession>A0A2M9C5B6</accession>
<dbReference type="PANTHER" id="PTHR43179:SF12">
    <property type="entry name" value="GALACTOFURANOSYLTRANSFERASE GLFT2"/>
    <property type="match status" value="1"/>
</dbReference>
<comment type="caution">
    <text evidence="6">The sequence shown here is derived from an EMBL/GenBank/DDBJ whole genome shotgun (WGS) entry which is preliminary data.</text>
</comment>
<comment type="similarity">
    <text evidence="2">Belongs to the glycosyltransferase 2 family.</text>
</comment>
<evidence type="ECO:0000256" key="3">
    <source>
        <dbReference type="ARBA" id="ARBA00022676"/>
    </source>
</evidence>
<dbReference type="InterPro" id="IPR001173">
    <property type="entry name" value="Glyco_trans_2-like"/>
</dbReference>
<dbReference type="Pfam" id="PF00535">
    <property type="entry name" value="Glycos_transf_2"/>
    <property type="match status" value="1"/>
</dbReference>
<comment type="pathway">
    <text evidence="1">Cell wall biogenesis; cell wall polysaccharide biosynthesis.</text>
</comment>
<gene>
    <name evidence="6" type="ORF">CLV54_0757</name>
</gene>
<feature type="domain" description="Glycosyltransferase 2-like" evidence="5">
    <location>
        <begin position="17"/>
        <end position="168"/>
    </location>
</feature>
<dbReference type="EMBL" id="PGFB01000001">
    <property type="protein sequence ID" value="PJJ65720.1"/>
    <property type="molecule type" value="Genomic_DNA"/>
</dbReference>